<keyword evidence="1" id="KW-0812">Transmembrane</keyword>
<dbReference type="AlphaFoldDB" id="A0A2T6C0J8"/>
<organism evidence="2 3">
    <name type="scientific">Melghirimyces profundicolus</name>
    <dbReference type="NCBI Taxonomy" id="1242148"/>
    <lineage>
        <taxon>Bacteria</taxon>
        <taxon>Bacillati</taxon>
        <taxon>Bacillota</taxon>
        <taxon>Bacilli</taxon>
        <taxon>Bacillales</taxon>
        <taxon>Thermoactinomycetaceae</taxon>
        <taxon>Melghirimyces</taxon>
    </lineage>
</organism>
<keyword evidence="1" id="KW-0472">Membrane</keyword>
<dbReference type="Proteomes" id="UP000244240">
    <property type="component" value="Unassembled WGS sequence"/>
</dbReference>
<sequence length="324" mass="38090">MKIKFTITHWMVAGSAVSLFILDLWVENGSGAVYSRYYLDRILEYDFPLIVTFLLVIFCILIARLRGEVYKAILADKARTFMELYDDLNELQWRSSMEKALAKFTLNEPHVLASQLYKYNVKHYYKRVKVQANHITAHVSEGFELNALVQIIYEIEKDLYLRFVRAKREMDRNVPEPLLSLIGEIYHEIKEQGERDEVNDRLAVRYAFLVMGVNLLENKLNIDVSFPLDEALERKVNEQKRTGILRGILLDEEIYTFEHKGTSRKRGRLYLTRTTKIKGTPYIFLLTLNPDLLSEEDEFGELERIQQKFAKHIQRAFGMSYNRS</sequence>
<evidence type="ECO:0000256" key="1">
    <source>
        <dbReference type="SAM" id="Phobius"/>
    </source>
</evidence>
<dbReference type="RefSeq" id="WP_108022398.1">
    <property type="nucleotide sequence ID" value="NZ_QBKR01000006.1"/>
</dbReference>
<feature type="transmembrane region" description="Helical" evidence="1">
    <location>
        <begin position="7"/>
        <end position="25"/>
    </location>
</feature>
<keyword evidence="1" id="KW-1133">Transmembrane helix</keyword>
<comment type="caution">
    <text evidence="2">The sequence shown here is derived from an EMBL/GenBank/DDBJ whole genome shotgun (WGS) entry which is preliminary data.</text>
</comment>
<feature type="transmembrane region" description="Helical" evidence="1">
    <location>
        <begin position="45"/>
        <end position="63"/>
    </location>
</feature>
<protein>
    <submittedName>
        <fullName evidence="2">Uncharacterized protein</fullName>
    </submittedName>
</protein>
<keyword evidence="3" id="KW-1185">Reference proteome</keyword>
<evidence type="ECO:0000313" key="3">
    <source>
        <dbReference type="Proteomes" id="UP000244240"/>
    </source>
</evidence>
<gene>
    <name evidence="2" type="ORF">C8P63_10619</name>
</gene>
<proteinExistence type="predicted"/>
<name>A0A2T6C0J8_9BACL</name>
<accession>A0A2T6C0J8</accession>
<dbReference type="OrthoDB" id="2986471at2"/>
<evidence type="ECO:0000313" key="2">
    <source>
        <dbReference type="EMBL" id="PTX61767.1"/>
    </source>
</evidence>
<dbReference type="EMBL" id="QBKR01000006">
    <property type="protein sequence ID" value="PTX61767.1"/>
    <property type="molecule type" value="Genomic_DNA"/>
</dbReference>
<reference evidence="2 3" key="1">
    <citation type="submission" date="2018-04" db="EMBL/GenBank/DDBJ databases">
        <title>Genomic Encyclopedia of Archaeal and Bacterial Type Strains, Phase II (KMG-II): from individual species to whole genera.</title>
        <authorList>
            <person name="Goeker M."/>
        </authorList>
    </citation>
    <scope>NUCLEOTIDE SEQUENCE [LARGE SCALE GENOMIC DNA]</scope>
    <source>
        <strain evidence="2 3">DSM 45787</strain>
    </source>
</reference>